<keyword evidence="8" id="KW-0256">Endoplasmic reticulum</keyword>
<dbReference type="Ensembl" id="ENSCCRT00020066540.1">
    <property type="protein sequence ID" value="ENSCCRP00020060407.1"/>
    <property type="gene ID" value="ENSCCRG00020028575.1"/>
</dbReference>
<evidence type="ECO:0000256" key="12">
    <source>
        <dbReference type="ARBA" id="ARBA00023253"/>
    </source>
</evidence>
<keyword evidence="12" id="KW-0294">Fucose metabolism</keyword>
<dbReference type="GO" id="GO:0007219">
    <property type="term" value="P:Notch signaling pathway"/>
    <property type="evidence" value="ECO:0007669"/>
    <property type="project" value="UniProtKB-KW"/>
</dbReference>
<evidence type="ECO:0000256" key="7">
    <source>
        <dbReference type="ARBA" id="ARBA00022679"/>
    </source>
</evidence>
<evidence type="ECO:0000313" key="17">
    <source>
        <dbReference type="Ensembl" id="ENSCCRP00020060407.1"/>
    </source>
</evidence>
<comment type="catalytic activity">
    <reaction evidence="15">
        <text>L-threonyl-[protein] + GDP-beta-L-fucose = 3-O-(alpha-L-fucosyl)-L-threonyl-[protein] + GDP + H(+)</text>
        <dbReference type="Rhea" id="RHEA:70491"/>
        <dbReference type="Rhea" id="RHEA-COMP:11060"/>
        <dbReference type="Rhea" id="RHEA-COMP:17915"/>
        <dbReference type="ChEBI" id="CHEBI:15378"/>
        <dbReference type="ChEBI" id="CHEBI:30013"/>
        <dbReference type="ChEBI" id="CHEBI:57273"/>
        <dbReference type="ChEBI" id="CHEBI:58189"/>
        <dbReference type="ChEBI" id="CHEBI:189631"/>
        <dbReference type="EC" id="2.4.1.221"/>
    </reaction>
    <physiologicalReaction direction="left-to-right" evidence="15">
        <dbReference type="Rhea" id="RHEA:70492"/>
    </physiologicalReaction>
</comment>
<evidence type="ECO:0000313" key="18">
    <source>
        <dbReference type="Proteomes" id="UP000694701"/>
    </source>
</evidence>
<dbReference type="Proteomes" id="UP000694701">
    <property type="component" value="Unplaced"/>
</dbReference>
<keyword evidence="11" id="KW-0325">Glycoprotein</keyword>
<accession>A0A8C2FSV7</accession>
<evidence type="ECO:0000256" key="6">
    <source>
        <dbReference type="ARBA" id="ARBA00022676"/>
    </source>
</evidence>
<organism evidence="17 18">
    <name type="scientific">Cyprinus carpio</name>
    <name type="common">Common carp</name>
    <dbReference type="NCBI Taxonomy" id="7962"/>
    <lineage>
        <taxon>Eukaryota</taxon>
        <taxon>Metazoa</taxon>
        <taxon>Chordata</taxon>
        <taxon>Craniata</taxon>
        <taxon>Vertebrata</taxon>
        <taxon>Euteleostomi</taxon>
        <taxon>Actinopterygii</taxon>
        <taxon>Neopterygii</taxon>
        <taxon>Teleostei</taxon>
        <taxon>Ostariophysi</taxon>
        <taxon>Cypriniformes</taxon>
        <taxon>Cyprinidae</taxon>
        <taxon>Cyprininae</taxon>
        <taxon>Cyprinus</taxon>
    </lineage>
</organism>
<evidence type="ECO:0000256" key="13">
    <source>
        <dbReference type="ARBA" id="ARBA00023277"/>
    </source>
</evidence>
<comment type="subcellular location">
    <subcellularLocation>
        <location evidence="1">Endoplasmic reticulum</location>
    </subcellularLocation>
</comment>
<dbReference type="Gene3D" id="3.40.50.11350">
    <property type="match status" value="1"/>
</dbReference>
<evidence type="ECO:0000256" key="16">
    <source>
        <dbReference type="ARBA" id="ARBA00048647"/>
    </source>
</evidence>
<proteinExistence type="inferred from homology"/>
<dbReference type="Pfam" id="PF10250">
    <property type="entry name" value="O-FucT"/>
    <property type="match status" value="2"/>
</dbReference>
<dbReference type="AlphaFoldDB" id="A0A8C2FSV7"/>
<comment type="pathway">
    <text evidence="2">Protein modification; protein glycosylation.</text>
</comment>
<evidence type="ECO:0000256" key="14">
    <source>
        <dbReference type="ARBA" id="ARBA00033080"/>
    </source>
</evidence>
<dbReference type="GO" id="GO:0006004">
    <property type="term" value="P:fucose metabolic process"/>
    <property type="evidence" value="ECO:0007669"/>
    <property type="project" value="UniProtKB-KW"/>
</dbReference>
<dbReference type="Gene3D" id="3.40.50.11340">
    <property type="match status" value="1"/>
</dbReference>
<evidence type="ECO:0000256" key="8">
    <source>
        <dbReference type="ARBA" id="ARBA00022824"/>
    </source>
</evidence>
<keyword evidence="13" id="KW-0119">Carbohydrate metabolism</keyword>
<protein>
    <recommendedName>
        <fullName evidence="5">GDP-fucose protein O-fucosyltransferase 1</fullName>
        <ecNumber evidence="4">2.4.1.221</ecNumber>
    </recommendedName>
    <alternativeName>
        <fullName evidence="14">Peptide-O-fucosyltransferase 1</fullName>
    </alternativeName>
</protein>
<dbReference type="GO" id="GO:0046922">
    <property type="term" value="F:peptide-O-fucosyltransferase activity"/>
    <property type="evidence" value="ECO:0007669"/>
    <property type="project" value="UniProtKB-EC"/>
</dbReference>
<evidence type="ECO:0000256" key="3">
    <source>
        <dbReference type="ARBA" id="ARBA00010626"/>
    </source>
</evidence>
<evidence type="ECO:0000256" key="15">
    <source>
        <dbReference type="ARBA" id="ARBA00047273"/>
    </source>
</evidence>
<reference evidence="17" key="1">
    <citation type="submission" date="2025-08" db="UniProtKB">
        <authorList>
            <consortium name="Ensembl"/>
        </authorList>
    </citation>
    <scope>IDENTIFICATION</scope>
</reference>
<keyword evidence="10" id="KW-1015">Disulfide bond</keyword>
<dbReference type="EC" id="2.4.1.221" evidence="4"/>
<sequence>IIRLVHVPYSEYFQLEPVKQCHRVVILEDFMEHLAPKHCMDKKSNMGDGNPFGPFWDHIGAPSTLLFSLSNSVFLFFFRFPHKEHPVLALPGAPAQFPILEEHIGLQEYMVWTEKMVQEGEGYIRSLLNRPYVGILLRIGSDWVSFVCPDVNGWFPIVQIQMKISRIFIGTSVYTDSESHTAEIQKLFKGKVKVMSLQPDTAQTDLYILGQADHFIGNCVSSFSAFVKRERDIHRRPSSFFRMDYPGKRKGKEELL</sequence>
<dbReference type="InterPro" id="IPR019378">
    <property type="entry name" value="GDP-Fuc_O-FucTrfase"/>
</dbReference>
<dbReference type="GO" id="GO:0008593">
    <property type="term" value="P:regulation of Notch signaling pathway"/>
    <property type="evidence" value="ECO:0007669"/>
    <property type="project" value="TreeGrafter"/>
</dbReference>
<dbReference type="UniPathway" id="UPA00378"/>
<evidence type="ECO:0000256" key="1">
    <source>
        <dbReference type="ARBA" id="ARBA00004240"/>
    </source>
</evidence>
<evidence type="ECO:0000256" key="4">
    <source>
        <dbReference type="ARBA" id="ARBA00012196"/>
    </source>
</evidence>
<evidence type="ECO:0000256" key="11">
    <source>
        <dbReference type="ARBA" id="ARBA00023180"/>
    </source>
</evidence>
<keyword evidence="6" id="KW-0328">Glycosyltransferase</keyword>
<evidence type="ECO:0000256" key="9">
    <source>
        <dbReference type="ARBA" id="ARBA00022976"/>
    </source>
</evidence>
<comment type="catalytic activity">
    <reaction evidence="16">
        <text>L-seryl-[protein] + GDP-beta-L-fucose = 3-O-(alpha-L-fucosyl)-L-seryl-[protein] + GDP + H(+)</text>
        <dbReference type="Rhea" id="RHEA:63644"/>
        <dbReference type="Rhea" id="RHEA-COMP:9863"/>
        <dbReference type="Rhea" id="RHEA-COMP:17914"/>
        <dbReference type="ChEBI" id="CHEBI:15378"/>
        <dbReference type="ChEBI" id="CHEBI:29999"/>
        <dbReference type="ChEBI" id="CHEBI:57273"/>
        <dbReference type="ChEBI" id="CHEBI:58189"/>
        <dbReference type="ChEBI" id="CHEBI:189632"/>
        <dbReference type="EC" id="2.4.1.221"/>
    </reaction>
    <physiologicalReaction direction="left-to-right" evidence="16">
        <dbReference type="Rhea" id="RHEA:63645"/>
    </physiologicalReaction>
</comment>
<dbReference type="GO" id="GO:0005783">
    <property type="term" value="C:endoplasmic reticulum"/>
    <property type="evidence" value="ECO:0007669"/>
    <property type="project" value="UniProtKB-SubCell"/>
</dbReference>
<dbReference type="InterPro" id="IPR039922">
    <property type="entry name" value="POFUT1"/>
</dbReference>
<name>A0A8C2FSV7_CYPCA</name>
<keyword evidence="9" id="KW-0914">Notch signaling pathway</keyword>
<evidence type="ECO:0000256" key="5">
    <source>
        <dbReference type="ARBA" id="ARBA00021745"/>
    </source>
</evidence>
<comment type="similarity">
    <text evidence="3">Belongs to the glycosyltransferase 65 family.</text>
</comment>
<keyword evidence="7" id="KW-0808">Transferase</keyword>
<evidence type="ECO:0000256" key="2">
    <source>
        <dbReference type="ARBA" id="ARBA00004922"/>
    </source>
</evidence>
<dbReference type="PANTHER" id="PTHR21420:SF3">
    <property type="entry name" value="GDP-FUCOSE PROTEIN O-FUCOSYLTRANSFERASE 1"/>
    <property type="match status" value="1"/>
</dbReference>
<dbReference type="PANTHER" id="PTHR21420">
    <property type="entry name" value="GDP-FUCOSE PROTEIN O-FUCOSYLTRANSFERASE 1"/>
    <property type="match status" value="1"/>
</dbReference>
<evidence type="ECO:0000256" key="10">
    <source>
        <dbReference type="ARBA" id="ARBA00023157"/>
    </source>
</evidence>